<feature type="coiled-coil region" evidence="1">
    <location>
        <begin position="591"/>
        <end position="647"/>
    </location>
</feature>
<feature type="coiled-coil region" evidence="1">
    <location>
        <begin position="407"/>
        <end position="441"/>
    </location>
</feature>
<evidence type="ECO:0000313" key="5">
    <source>
        <dbReference type="Proteomes" id="UP000317093"/>
    </source>
</evidence>
<dbReference type="AlphaFoldDB" id="A0A518B1N7"/>
<dbReference type="KEGG" id="knv:Pan216_17460"/>
<dbReference type="EMBL" id="CP036279">
    <property type="protein sequence ID" value="QDU60893.1"/>
    <property type="molecule type" value="Genomic_DNA"/>
</dbReference>
<evidence type="ECO:0000256" key="1">
    <source>
        <dbReference type="SAM" id="Coils"/>
    </source>
</evidence>
<keyword evidence="1" id="KW-0175">Coiled coil</keyword>
<name>A0A518B1N7_9BACT</name>
<protein>
    <recommendedName>
        <fullName evidence="3">FHA domain-containing protein</fullName>
    </recommendedName>
</protein>
<feature type="region of interest" description="Disordered" evidence="2">
    <location>
        <begin position="1"/>
        <end position="29"/>
    </location>
</feature>
<keyword evidence="5" id="KW-1185">Reference proteome</keyword>
<reference evidence="4 5" key="1">
    <citation type="submission" date="2019-02" db="EMBL/GenBank/DDBJ databases">
        <title>Deep-cultivation of Planctomycetes and their phenomic and genomic characterization uncovers novel biology.</title>
        <authorList>
            <person name="Wiegand S."/>
            <person name="Jogler M."/>
            <person name="Boedeker C."/>
            <person name="Pinto D."/>
            <person name="Vollmers J."/>
            <person name="Rivas-Marin E."/>
            <person name="Kohn T."/>
            <person name="Peeters S.H."/>
            <person name="Heuer A."/>
            <person name="Rast P."/>
            <person name="Oberbeckmann S."/>
            <person name="Bunk B."/>
            <person name="Jeske O."/>
            <person name="Meyerdierks A."/>
            <person name="Storesund J.E."/>
            <person name="Kallscheuer N."/>
            <person name="Luecker S."/>
            <person name="Lage O.M."/>
            <person name="Pohl T."/>
            <person name="Merkel B.J."/>
            <person name="Hornburger P."/>
            <person name="Mueller R.-W."/>
            <person name="Bruemmer F."/>
            <person name="Labrenz M."/>
            <person name="Spormann A.M."/>
            <person name="Op den Camp H."/>
            <person name="Overmann J."/>
            <person name="Amann R."/>
            <person name="Jetten M.S.M."/>
            <person name="Mascher T."/>
            <person name="Medema M.H."/>
            <person name="Devos D.P."/>
            <person name="Kaster A.-K."/>
            <person name="Ovreas L."/>
            <person name="Rohde M."/>
            <person name="Galperin M.Y."/>
            <person name="Jogler C."/>
        </authorList>
    </citation>
    <scope>NUCLEOTIDE SEQUENCE [LARGE SCALE GENOMIC DNA]</scope>
    <source>
        <strain evidence="4 5">Pan216</strain>
    </source>
</reference>
<evidence type="ECO:0000313" key="4">
    <source>
        <dbReference type="EMBL" id="QDU60893.1"/>
    </source>
</evidence>
<dbReference type="CDD" id="cd00060">
    <property type="entry name" value="FHA"/>
    <property type="match status" value="1"/>
</dbReference>
<dbReference type="Proteomes" id="UP000317093">
    <property type="component" value="Chromosome"/>
</dbReference>
<feature type="coiled-coil region" evidence="1">
    <location>
        <begin position="147"/>
        <end position="285"/>
    </location>
</feature>
<dbReference type="RefSeq" id="WP_145257433.1">
    <property type="nucleotide sequence ID" value="NZ_CP036279.1"/>
</dbReference>
<gene>
    <name evidence="4" type="ORF">Pan216_17460</name>
</gene>
<proteinExistence type="predicted"/>
<dbReference type="InterPro" id="IPR008984">
    <property type="entry name" value="SMAD_FHA_dom_sf"/>
</dbReference>
<evidence type="ECO:0000256" key="2">
    <source>
        <dbReference type="SAM" id="MobiDB-lite"/>
    </source>
</evidence>
<dbReference type="Pfam" id="PF00498">
    <property type="entry name" value="FHA"/>
    <property type="match status" value="1"/>
</dbReference>
<dbReference type="Gene3D" id="2.60.200.20">
    <property type="match status" value="1"/>
</dbReference>
<feature type="domain" description="FHA" evidence="3">
    <location>
        <begin position="46"/>
        <end position="107"/>
    </location>
</feature>
<organism evidence="4 5">
    <name type="scientific">Kolteria novifilia</name>
    <dbReference type="NCBI Taxonomy" id="2527975"/>
    <lineage>
        <taxon>Bacteria</taxon>
        <taxon>Pseudomonadati</taxon>
        <taxon>Planctomycetota</taxon>
        <taxon>Planctomycetia</taxon>
        <taxon>Kolteriales</taxon>
        <taxon>Kolteriaceae</taxon>
        <taxon>Kolteria</taxon>
    </lineage>
</organism>
<accession>A0A518B1N7</accession>
<feature type="coiled-coil region" evidence="1">
    <location>
        <begin position="497"/>
        <end position="525"/>
    </location>
</feature>
<sequence length="783" mass="91334">MSAGGRGAPRHPKRPITERGAAVPEPRPTLVDVATGTQFPLADGVMMGRDPSCDLQLAGAGVAPFHAGVRQEEEGWAIRRLSPVAELTLDEQPFDRLLLQEGQELKIAGHTFAVTIQVDAETARVVRYVTKLTERFERDTLSIRKEKNSLARRRQAFEEEMARRKQENADEERRLRQARQEWTRLRQKLARELTQAQVRLATERAAHLSERERWQRQVEAERKLLLEERNAWESQRLEQPERLARADEARERSERTALKRSLRLEERLRRRQRRAERDRQFAEAALKEASFKHESLREFERKVHKDQEKAKVLIAGMFESARQSRDRAEVQELEAQRRMGLVERRAIIAETEREASGQLLRALASRGEVKRAELAQTAEEVQRNELTITYQKRTIDDLRKDLTVASGKNAGDVLEQARRQMEELASERRELREREDRAASRELSLREETQTLDSVAGGLEEVTLTIEHFCAESESIVEKMRDVEAHLGAQASEEAIVADLSRRLREALEDRSQALETELRRELDDRKHQLQLRGIELNRRVFDLAGRRARLLNEMTAWEERRRHSDLELRHQRLDVERHRNQLRQEHAVMLRQLEQQRTLLAEETKSCEHRLGQLARLESHMARLAAETQRQHRRALQERIEAEELRARLFEDPRGRQGVERLRKRLDCETTLAKQFAATRRNSLAIIVERLEAEWSRLAGERRTFETLGRENAHLRGRLRQYAASLRQAHEELLAGARRWRGERSEYLETIGRLRDEMEQLASTMIDPNEVAPASKQLRRAA</sequence>
<dbReference type="OrthoDB" id="292915at2"/>
<dbReference type="SUPFAM" id="SSF49879">
    <property type="entry name" value="SMAD/FHA domain"/>
    <property type="match status" value="1"/>
</dbReference>
<dbReference type="InterPro" id="IPR000253">
    <property type="entry name" value="FHA_dom"/>
</dbReference>
<evidence type="ECO:0000259" key="3">
    <source>
        <dbReference type="Pfam" id="PF00498"/>
    </source>
</evidence>